<feature type="transmembrane region" description="Helical" evidence="8">
    <location>
        <begin position="38"/>
        <end position="58"/>
    </location>
</feature>
<dbReference type="Gene3D" id="3.90.550.10">
    <property type="entry name" value="Spore Coat Polysaccharide Biosynthesis Protein SpsA, Chain A"/>
    <property type="match status" value="1"/>
</dbReference>
<evidence type="ECO:0000256" key="5">
    <source>
        <dbReference type="ARBA" id="ARBA00022989"/>
    </source>
</evidence>
<evidence type="ECO:0000256" key="7">
    <source>
        <dbReference type="SAM" id="MobiDB-lite"/>
    </source>
</evidence>
<evidence type="ECO:0000256" key="4">
    <source>
        <dbReference type="ARBA" id="ARBA00022692"/>
    </source>
</evidence>
<keyword evidence="6 8" id="KW-0472">Membrane</keyword>
<evidence type="ECO:0000256" key="3">
    <source>
        <dbReference type="ARBA" id="ARBA00022679"/>
    </source>
</evidence>
<feature type="transmembrane region" description="Helical" evidence="8">
    <location>
        <begin position="418"/>
        <end position="438"/>
    </location>
</feature>
<dbReference type="PANTHER" id="PTHR43867:SF2">
    <property type="entry name" value="CELLULOSE SYNTHASE CATALYTIC SUBUNIT A [UDP-FORMING]"/>
    <property type="match status" value="1"/>
</dbReference>
<accession>D5ULT0</accession>
<dbReference type="EMBL" id="CP001964">
    <property type="protein sequence ID" value="ADG76036.1"/>
    <property type="molecule type" value="Genomic_DNA"/>
</dbReference>
<name>D5ULT0_CELFN</name>
<proteinExistence type="predicted"/>
<dbReference type="eggNOG" id="COG1215">
    <property type="taxonomic scope" value="Bacteria"/>
</dbReference>
<dbReference type="OrthoDB" id="9806824at2"/>
<dbReference type="PANTHER" id="PTHR43867">
    <property type="entry name" value="CELLULOSE SYNTHASE CATALYTIC SUBUNIT A [UDP-FORMING]"/>
    <property type="match status" value="1"/>
</dbReference>
<feature type="transmembrane region" description="Helical" evidence="8">
    <location>
        <begin position="485"/>
        <end position="505"/>
    </location>
</feature>
<sequence>MATTFDRLILDPRRTDDTRLRPQSTRSPENEATQSPSLVLLVLLAAAGIVVYAAFLLNPANRGDFLPYVLVIVAETVLVAHALLAMWTVLSAGWNPRGFTFHHSQERLYDLAEIIRDGAEHEPWRWQMYMDDRPVEVDVFITTYGEDLETIRRTVTAALRIQGRHHTWVLDDGRSDDVRDLAAELGARYVRRLSSGGAKAGNINHALSLARGDYFAVFDADFVPRPGFLHETVPFFATQDVAFVQTPQTYGNYDNVISRGAGYMQAVFYRFVQPGRNRFNAAFCVGTNVIYRRSAVDAIGGIYTDSKSEDVWTSLMLHERGWRTVYIPTTLAVGDTPETVEAYTKQQLRWATGGFEIMLTHNPLSRKRNLTMDQRIQYLVTATHYLTGIAPLLLLLVPPLEIYFDLSPMDLTITPATWALYYAGFYVLQILLAFYTLGSFRWEVLLLASVSFPIYVRALVNAVLRREQAWHVTGRKGAYRSPFAFMVPQVLFFQFLLLTTVVAAWKTYTSGVFTLALAWNATNTVILGGFMVTAWREGRRGRAEARARQRALATHDRAVDDLAADAVLLELEDARTPAARLLERAELLRADSPAADAPRPAGVERPAGPAAAPADREVQS</sequence>
<evidence type="ECO:0000256" key="2">
    <source>
        <dbReference type="ARBA" id="ARBA00022676"/>
    </source>
</evidence>
<feature type="transmembrane region" description="Helical" evidence="8">
    <location>
        <begin position="511"/>
        <end position="532"/>
    </location>
</feature>
<dbReference type="STRING" id="446466.Cfla_3154"/>
<organism evidence="9 10">
    <name type="scientific">Cellulomonas flavigena (strain ATCC 482 / DSM 20109 / BCRC 11376 / JCM 18109 / NBRC 3775 / NCIMB 8073 / NRS 134)</name>
    <dbReference type="NCBI Taxonomy" id="446466"/>
    <lineage>
        <taxon>Bacteria</taxon>
        <taxon>Bacillati</taxon>
        <taxon>Actinomycetota</taxon>
        <taxon>Actinomycetes</taxon>
        <taxon>Micrococcales</taxon>
        <taxon>Cellulomonadaceae</taxon>
        <taxon>Cellulomonas</taxon>
    </lineage>
</organism>
<dbReference type="GO" id="GO:0016758">
    <property type="term" value="F:hexosyltransferase activity"/>
    <property type="evidence" value="ECO:0007669"/>
    <property type="project" value="TreeGrafter"/>
</dbReference>
<dbReference type="AlphaFoldDB" id="D5ULT0"/>
<dbReference type="Proteomes" id="UP000000849">
    <property type="component" value="Chromosome"/>
</dbReference>
<dbReference type="Pfam" id="PF13641">
    <property type="entry name" value="Glyco_tranf_2_3"/>
    <property type="match status" value="1"/>
</dbReference>
<dbReference type="InterPro" id="IPR029044">
    <property type="entry name" value="Nucleotide-diphossugar_trans"/>
</dbReference>
<protein>
    <submittedName>
        <fullName evidence="9">Glycosyl transferase family 2</fullName>
    </submittedName>
</protein>
<evidence type="ECO:0000256" key="8">
    <source>
        <dbReference type="SAM" id="Phobius"/>
    </source>
</evidence>
<dbReference type="GO" id="GO:0005886">
    <property type="term" value="C:plasma membrane"/>
    <property type="evidence" value="ECO:0007669"/>
    <property type="project" value="TreeGrafter"/>
</dbReference>
<comment type="subcellular location">
    <subcellularLocation>
        <location evidence="1">Membrane</location>
        <topology evidence="1">Multi-pass membrane protein</topology>
    </subcellularLocation>
</comment>
<feature type="region of interest" description="Disordered" evidence="7">
    <location>
        <begin position="591"/>
        <end position="620"/>
    </location>
</feature>
<evidence type="ECO:0000256" key="1">
    <source>
        <dbReference type="ARBA" id="ARBA00004141"/>
    </source>
</evidence>
<dbReference type="SUPFAM" id="SSF53448">
    <property type="entry name" value="Nucleotide-diphospho-sugar transferases"/>
    <property type="match status" value="1"/>
</dbReference>
<evidence type="ECO:0000313" key="10">
    <source>
        <dbReference type="Proteomes" id="UP000000849"/>
    </source>
</evidence>
<dbReference type="HOGENOM" id="CLU_011907_4_0_11"/>
<feature type="transmembrane region" description="Helical" evidence="8">
    <location>
        <begin position="65"/>
        <end position="90"/>
    </location>
</feature>
<feature type="transmembrane region" description="Helical" evidence="8">
    <location>
        <begin position="376"/>
        <end position="397"/>
    </location>
</feature>
<feature type="compositionally biased region" description="Low complexity" evidence="7">
    <location>
        <begin position="591"/>
        <end position="613"/>
    </location>
</feature>
<keyword evidence="2" id="KW-0328">Glycosyltransferase</keyword>
<keyword evidence="3 9" id="KW-0808">Transferase</keyword>
<dbReference type="RefSeq" id="WP_013118367.1">
    <property type="nucleotide sequence ID" value="NC_014151.1"/>
</dbReference>
<reference evidence="9 10" key="1">
    <citation type="journal article" date="2010" name="Stand. Genomic Sci.">
        <title>Complete genome sequence of Cellulomonas flavigena type strain (134).</title>
        <authorList>
            <person name="Abt B."/>
            <person name="Foster B."/>
            <person name="Lapidus A."/>
            <person name="Clum A."/>
            <person name="Sun H."/>
            <person name="Pukall R."/>
            <person name="Lucas S."/>
            <person name="Glavina Del Rio T."/>
            <person name="Nolan M."/>
            <person name="Tice H."/>
            <person name="Cheng J.F."/>
            <person name="Pitluck S."/>
            <person name="Liolios K."/>
            <person name="Ivanova N."/>
            <person name="Mavromatis K."/>
            <person name="Ovchinnikova G."/>
            <person name="Pati A."/>
            <person name="Goodwin L."/>
            <person name="Chen A."/>
            <person name="Palaniappan K."/>
            <person name="Land M."/>
            <person name="Hauser L."/>
            <person name="Chang Y.J."/>
            <person name="Jeffries C.D."/>
            <person name="Rohde M."/>
            <person name="Goker M."/>
            <person name="Woyke T."/>
            <person name="Bristow J."/>
            <person name="Eisen J.A."/>
            <person name="Markowitz V."/>
            <person name="Hugenholtz P."/>
            <person name="Kyrpides N.C."/>
            <person name="Klenk H.P."/>
        </authorList>
    </citation>
    <scope>NUCLEOTIDE SEQUENCE [LARGE SCALE GENOMIC DNA]</scope>
    <source>
        <strain evidence="10">ATCC 482 / DSM 20109 / BCRC 11376 / JCM 18109 / NBRC 3775 / NCIMB 8073 / NRS 134</strain>
    </source>
</reference>
<keyword evidence="4 8" id="KW-0812">Transmembrane</keyword>
<dbReference type="CDD" id="cd06421">
    <property type="entry name" value="CESA_CelA_like"/>
    <property type="match status" value="1"/>
</dbReference>
<dbReference type="CAZy" id="GT2">
    <property type="family name" value="Glycosyltransferase Family 2"/>
</dbReference>
<dbReference type="KEGG" id="cfl:Cfla_3154"/>
<evidence type="ECO:0000256" key="6">
    <source>
        <dbReference type="ARBA" id="ARBA00023136"/>
    </source>
</evidence>
<keyword evidence="10" id="KW-1185">Reference proteome</keyword>
<evidence type="ECO:0000313" key="9">
    <source>
        <dbReference type="EMBL" id="ADG76036.1"/>
    </source>
</evidence>
<keyword evidence="5 8" id="KW-1133">Transmembrane helix</keyword>
<gene>
    <name evidence="9" type="ordered locus">Cfla_3154</name>
</gene>
<dbReference type="InterPro" id="IPR050321">
    <property type="entry name" value="Glycosyltr_2/OpgH_subfam"/>
</dbReference>